<dbReference type="EMBL" id="JALJOR010000007">
    <property type="protein sequence ID" value="KAK9814086.1"/>
    <property type="molecule type" value="Genomic_DNA"/>
</dbReference>
<dbReference type="Proteomes" id="UP001489004">
    <property type="component" value="Unassembled WGS sequence"/>
</dbReference>
<evidence type="ECO:0000256" key="1">
    <source>
        <dbReference type="ARBA" id="ARBA00022884"/>
    </source>
</evidence>
<protein>
    <submittedName>
        <fullName evidence="2">Uncharacterized protein</fullName>
    </submittedName>
</protein>
<evidence type="ECO:0000313" key="3">
    <source>
        <dbReference type="Proteomes" id="UP001489004"/>
    </source>
</evidence>
<dbReference type="GO" id="GO:0001680">
    <property type="term" value="P:tRNA 3'-terminal CCA addition"/>
    <property type="evidence" value="ECO:0007669"/>
    <property type="project" value="TreeGrafter"/>
</dbReference>
<proteinExistence type="predicted"/>
<keyword evidence="1" id="KW-0694">RNA-binding</keyword>
<dbReference type="AlphaFoldDB" id="A0AAW1PXG1"/>
<dbReference type="PANTHER" id="PTHR13734">
    <property type="entry name" value="TRNA-NUCLEOTIDYLTRANSFERASE"/>
    <property type="match status" value="1"/>
</dbReference>
<dbReference type="GO" id="GO:0003723">
    <property type="term" value="F:RNA binding"/>
    <property type="evidence" value="ECO:0007669"/>
    <property type="project" value="UniProtKB-KW"/>
</dbReference>
<evidence type="ECO:0000313" key="2">
    <source>
        <dbReference type="EMBL" id="KAK9814086.1"/>
    </source>
</evidence>
<reference evidence="2 3" key="1">
    <citation type="journal article" date="2024" name="Nat. Commun.">
        <title>Phylogenomics reveals the evolutionary origins of lichenization in chlorophyte algae.</title>
        <authorList>
            <person name="Puginier C."/>
            <person name="Libourel C."/>
            <person name="Otte J."/>
            <person name="Skaloud P."/>
            <person name="Haon M."/>
            <person name="Grisel S."/>
            <person name="Petersen M."/>
            <person name="Berrin J.G."/>
            <person name="Delaux P.M."/>
            <person name="Dal Grande F."/>
            <person name="Keller J."/>
        </authorList>
    </citation>
    <scope>NUCLEOTIDE SEQUENCE [LARGE SCALE GENOMIC DNA]</scope>
    <source>
        <strain evidence="2 3">SAG 2043</strain>
    </source>
</reference>
<sequence length="314" mass="33870">MTFLDDPLRVLCAVRFAARFGVTLDSELMEAASSAPVREALRRKISRERIGAEIELMLKGPGPVQALQDIERLRLFSTVFALPEQAAALLGHNYGKPCAAVMAMMDQVSGGKGTAPLVEHVMQKALKARASDLKAVNALHASIGGLQQVYADLRSSKAGGSMVLDSAEADTRVRLGHALQVLGKQGHMLMGFAVASVASMQEAIPLGTLCSVSDHHSRKAYGKLLDLAGIALAMRDIPSFVCHTEAIALTIRSYALRHQLELWRAGRCQSDAHRHISNGDMIMAMMLSGFAYTFRDNEAGPPGVNCFFNARLAE</sequence>
<organism evidence="2 3">
    <name type="scientific">[Myrmecia] bisecta</name>
    <dbReference type="NCBI Taxonomy" id="41462"/>
    <lineage>
        <taxon>Eukaryota</taxon>
        <taxon>Viridiplantae</taxon>
        <taxon>Chlorophyta</taxon>
        <taxon>core chlorophytes</taxon>
        <taxon>Trebouxiophyceae</taxon>
        <taxon>Trebouxiales</taxon>
        <taxon>Trebouxiaceae</taxon>
        <taxon>Myrmecia</taxon>
    </lineage>
</organism>
<comment type="caution">
    <text evidence="2">The sequence shown here is derived from an EMBL/GenBank/DDBJ whole genome shotgun (WGS) entry which is preliminary data.</text>
</comment>
<dbReference type="GO" id="GO:0052929">
    <property type="term" value="F:ATP:3'-cytidine-cytidine-tRNA adenylyltransferase activity"/>
    <property type="evidence" value="ECO:0007669"/>
    <property type="project" value="TreeGrafter"/>
</dbReference>
<dbReference type="Gene3D" id="1.10.3090.10">
    <property type="entry name" value="cca-adding enzyme, domain 2"/>
    <property type="match status" value="1"/>
</dbReference>
<dbReference type="PANTHER" id="PTHR13734:SF5">
    <property type="entry name" value="CCA TRNA NUCLEOTIDYLTRANSFERASE, MITOCHONDRIAL"/>
    <property type="match status" value="1"/>
</dbReference>
<accession>A0AAW1PXG1</accession>
<dbReference type="SUPFAM" id="SSF81891">
    <property type="entry name" value="Poly A polymerase C-terminal region-like"/>
    <property type="match status" value="1"/>
</dbReference>
<gene>
    <name evidence="2" type="ORF">WJX72_000440</name>
</gene>
<keyword evidence="3" id="KW-1185">Reference proteome</keyword>
<dbReference type="GO" id="GO:0052927">
    <property type="term" value="F:CC tRNA cytidylyltransferase activity"/>
    <property type="evidence" value="ECO:0007669"/>
    <property type="project" value="TreeGrafter"/>
</dbReference>
<name>A0AAW1PXG1_9CHLO</name>